<organism evidence="4 5">
    <name type="scientific">Chitiniphilus eburneus</name>
    <dbReference type="NCBI Taxonomy" id="2571148"/>
    <lineage>
        <taxon>Bacteria</taxon>
        <taxon>Pseudomonadati</taxon>
        <taxon>Pseudomonadota</taxon>
        <taxon>Betaproteobacteria</taxon>
        <taxon>Neisseriales</taxon>
        <taxon>Chitinibacteraceae</taxon>
        <taxon>Chitiniphilus</taxon>
    </lineage>
</organism>
<sequence length="230" mass="25370">MKFITDQLGSVRLVVNSQTGEVKQQIAYDAWGNILSDTNPGFQPFGFAGGLYDKDTGLVRFGARDYDPQIGRWTAKDPIGFNGGDSNVYGYVGNDPENWVDASGLAPGDIFPSRDAAARDAGKFAKGFPMQRIEYGGWIFQVAGGYSYNFTKGTPLNVPREKLEALKKKCPSSPTDIWHVHPDDGNEFQHELSQQDKAYAKEHGVPIYLITPNEKLIAYDPISKASRSAR</sequence>
<dbReference type="PANTHER" id="PTHR32305:SF15">
    <property type="entry name" value="PROTEIN RHSA-RELATED"/>
    <property type="match status" value="1"/>
</dbReference>
<dbReference type="NCBIfam" id="TIGR03696">
    <property type="entry name" value="Rhs_assc_core"/>
    <property type="match status" value="1"/>
</dbReference>
<dbReference type="Pfam" id="PF25023">
    <property type="entry name" value="TEN_YD-shell"/>
    <property type="match status" value="1"/>
</dbReference>
<keyword evidence="5" id="KW-1185">Reference proteome</keyword>
<feature type="domain" description="Teneurin-like YD-shell" evidence="3">
    <location>
        <begin position="3"/>
        <end position="96"/>
    </location>
</feature>
<name>A0A4U0PAF4_9NEIS</name>
<evidence type="ECO:0000259" key="2">
    <source>
        <dbReference type="Pfam" id="PF14220"/>
    </source>
</evidence>
<dbReference type="InterPro" id="IPR022385">
    <property type="entry name" value="Rhs_assc_core"/>
</dbReference>
<dbReference type="InterPro" id="IPR050708">
    <property type="entry name" value="T6SS_VgrG/RHS"/>
</dbReference>
<dbReference type="RefSeq" id="WP_136775127.1">
    <property type="nucleotide sequence ID" value="NZ_CP156074.1"/>
</dbReference>
<dbReference type="Pfam" id="PF14220">
    <property type="entry name" value="DUF4329"/>
    <property type="match status" value="1"/>
</dbReference>
<dbReference type="Gene3D" id="2.180.10.10">
    <property type="entry name" value="RHS repeat-associated core"/>
    <property type="match status" value="1"/>
</dbReference>
<dbReference type="AlphaFoldDB" id="A0A4U0PAF4"/>
<evidence type="ECO:0000313" key="5">
    <source>
        <dbReference type="Proteomes" id="UP000310016"/>
    </source>
</evidence>
<evidence type="ECO:0000256" key="1">
    <source>
        <dbReference type="ARBA" id="ARBA00022737"/>
    </source>
</evidence>
<dbReference type="PANTHER" id="PTHR32305">
    <property type="match status" value="1"/>
</dbReference>
<gene>
    <name evidence="4" type="ORF">FAZ21_19630</name>
</gene>
<accession>A0A4U0PAF4</accession>
<keyword evidence="1" id="KW-0677">Repeat</keyword>
<dbReference type="EMBL" id="SUMF01000055">
    <property type="protein sequence ID" value="TJZ63862.1"/>
    <property type="molecule type" value="Genomic_DNA"/>
</dbReference>
<protein>
    <submittedName>
        <fullName evidence="4">DUF4329 domain-containing protein</fullName>
    </submittedName>
</protein>
<dbReference type="OrthoDB" id="8595607at2"/>
<dbReference type="InterPro" id="IPR056823">
    <property type="entry name" value="TEN-like_YD-shell"/>
</dbReference>
<dbReference type="InterPro" id="IPR025479">
    <property type="entry name" value="DUF4329"/>
</dbReference>
<feature type="domain" description="DUF4329" evidence="2">
    <location>
        <begin position="132"/>
        <end position="227"/>
    </location>
</feature>
<evidence type="ECO:0000259" key="3">
    <source>
        <dbReference type="Pfam" id="PF25023"/>
    </source>
</evidence>
<reference evidence="4 5" key="1">
    <citation type="submission" date="2019-04" db="EMBL/GenBank/DDBJ databases">
        <title>Chitiniphilus eburnea sp. nov., a novel chitinolytic bacterium isolated from aquaculture sludge.</title>
        <authorList>
            <person name="Sheng M."/>
        </authorList>
    </citation>
    <scope>NUCLEOTIDE SEQUENCE [LARGE SCALE GENOMIC DNA]</scope>
    <source>
        <strain evidence="4 5">HX-2-15</strain>
    </source>
</reference>
<comment type="caution">
    <text evidence="4">The sequence shown here is derived from an EMBL/GenBank/DDBJ whole genome shotgun (WGS) entry which is preliminary data.</text>
</comment>
<proteinExistence type="predicted"/>
<evidence type="ECO:0000313" key="4">
    <source>
        <dbReference type="EMBL" id="TJZ63862.1"/>
    </source>
</evidence>
<dbReference type="Proteomes" id="UP000310016">
    <property type="component" value="Unassembled WGS sequence"/>
</dbReference>